<evidence type="ECO:0000313" key="4">
    <source>
        <dbReference type="Proteomes" id="UP001652642"/>
    </source>
</evidence>
<evidence type="ECO:0000313" key="5">
    <source>
        <dbReference type="RefSeq" id="XP_072837313.1"/>
    </source>
</evidence>
<feature type="compositionally biased region" description="Basic and acidic residues" evidence="1">
    <location>
        <begin position="306"/>
        <end position="352"/>
    </location>
</feature>
<evidence type="ECO:0000256" key="1">
    <source>
        <dbReference type="SAM" id="MobiDB-lite"/>
    </source>
</evidence>
<feature type="compositionally biased region" description="Basic and acidic residues" evidence="1">
    <location>
        <begin position="231"/>
        <end position="287"/>
    </location>
</feature>
<keyword evidence="4" id="KW-1185">Reference proteome</keyword>
<dbReference type="RefSeq" id="XP_072837313.1">
    <property type="nucleotide sequence ID" value="XM_072981212.1"/>
</dbReference>
<feature type="signal peptide" evidence="3">
    <location>
        <begin position="1"/>
        <end position="16"/>
    </location>
</feature>
<feature type="transmembrane region" description="Helical" evidence="2">
    <location>
        <begin position="105"/>
        <end position="127"/>
    </location>
</feature>
<gene>
    <name evidence="5" type="primary">LOC110074279</name>
</gene>
<sequence length="378" mass="41225">MHTTVLCALLLPQLLAAGWTTRVGDGCYHWPPREDPSLSWCQCLKEPNREDAQGCREPCHPPNGGSREGSPLQHQRCPRVALLQASVATPLGTTLPANEKPVPDWAAFCSFIAILVSITLGLVAWHCKERYWGRQRARCCTHVFLSESPDSTPQMEDLSSSLLIPLPLIMTPYIGNLMHRGVSADDLEENLEGPPVIHLLSVGAENPDDKAIRGSVGSRAIPGHALKLRSLPDHILEPRPSPDHALEPRPSPDHALEPRPSPDHALEPRASPDHALEPRASPDHALEPRPSPGHALEPRPSPGHALEPRASPDHALEPRPSPDHALEPRPSPDHALEPRPSPDHALEPRPSPDRAPGLILKTEPIRTPATPGEEKLLM</sequence>
<accession>A0ABM5EVY0</accession>
<evidence type="ECO:0000256" key="2">
    <source>
        <dbReference type="SAM" id="Phobius"/>
    </source>
</evidence>
<dbReference type="GeneID" id="110074279"/>
<keyword evidence="2" id="KW-0472">Membrane</keyword>
<feature type="region of interest" description="Disordered" evidence="1">
    <location>
        <begin position="231"/>
        <end position="378"/>
    </location>
</feature>
<keyword evidence="3" id="KW-0732">Signal</keyword>
<keyword evidence="2" id="KW-1133">Transmembrane helix</keyword>
<dbReference type="Proteomes" id="UP001652642">
    <property type="component" value="Chromosome 11"/>
</dbReference>
<proteinExistence type="predicted"/>
<protein>
    <submittedName>
        <fullName evidence="5">Uncharacterized protein</fullName>
    </submittedName>
</protein>
<name>A0ABM5EVY0_9SAUR</name>
<reference evidence="5" key="1">
    <citation type="submission" date="2025-08" db="UniProtKB">
        <authorList>
            <consortium name="RefSeq"/>
        </authorList>
    </citation>
    <scope>IDENTIFICATION</scope>
</reference>
<keyword evidence="2" id="KW-0812">Transmembrane</keyword>
<feature type="chain" id="PRO_5046647381" evidence="3">
    <location>
        <begin position="17"/>
        <end position="378"/>
    </location>
</feature>
<organism evidence="4 5">
    <name type="scientific">Pogona vitticeps</name>
    <name type="common">central bearded dragon</name>
    <dbReference type="NCBI Taxonomy" id="103695"/>
    <lineage>
        <taxon>Eukaryota</taxon>
        <taxon>Metazoa</taxon>
        <taxon>Chordata</taxon>
        <taxon>Craniata</taxon>
        <taxon>Vertebrata</taxon>
        <taxon>Euteleostomi</taxon>
        <taxon>Lepidosauria</taxon>
        <taxon>Squamata</taxon>
        <taxon>Bifurcata</taxon>
        <taxon>Unidentata</taxon>
        <taxon>Episquamata</taxon>
        <taxon>Toxicofera</taxon>
        <taxon>Iguania</taxon>
        <taxon>Acrodonta</taxon>
        <taxon>Agamidae</taxon>
        <taxon>Amphibolurinae</taxon>
        <taxon>Pogona</taxon>
    </lineage>
</organism>
<evidence type="ECO:0000256" key="3">
    <source>
        <dbReference type="SAM" id="SignalP"/>
    </source>
</evidence>
<feature type="region of interest" description="Disordered" evidence="1">
    <location>
        <begin position="51"/>
        <end position="72"/>
    </location>
</feature>